<dbReference type="InterPro" id="IPR007110">
    <property type="entry name" value="Ig-like_dom"/>
</dbReference>
<dbReference type="Proteomes" id="UP000677228">
    <property type="component" value="Unassembled WGS sequence"/>
</dbReference>
<name>A0A8S2GEY4_9BILA</name>
<dbReference type="InterPro" id="IPR037448">
    <property type="entry name" value="Zig-8"/>
</dbReference>
<dbReference type="GO" id="GO:0032589">
    <property type="term" value="C:neuron projection membrane"/>
    <property type="evidence" value="ECO:0007669"/>
    <property type="project" value="TreeGrafter"/>
</dbReference>
<dbReference type="SUPFAM" id="SSF48726">
    <property type="entry name" value="Immunoglobulin"/>
    <property type="match status" value="2"/>
</dbReference>
<dbReference type="SMART" id="SM00343">
    <property type="entry name" value="ZnF_C2HC"/>
    <property type="match status" value="2"/>
</dbReference>
<feature type="region of interest" description="Disordered" evidence="1">
    <location>
        <begin position="255"/>
        <end position="307"/>
    </location>
</feature>
<dbReference type="SMART" id="SM00409">
    <property type="entry name" value="IG"/>
    <property type="match status" value="2"/>
</dbReference>
<dbReference type="GO" id="GO:0050808">
    <property type="term" value="P:synapse organization"/>
    <property type="evidence" value="ECO:0007669"/>
    <property type="project" value="TreeGrafter"/>
</dbReference>
<dbReference type="EMBL" id="CAJNOK010000122">
    <property type="protein sequence ID" value="CAF0730873.1"/>
    <property type="molecule type" value="Genomic_DNA"/>
</dbReference>
<dbReference type="SUPFAM" id="SSF57756">
    <property type="entry name" value="Retrovirus zinc finger-like domains"/>
    <property type="match status" value="1"/>
</dbReference>
<proteinExistence type="predicted"/>
<comment type="caution">
    <text evidence="4">The sequence shown here is derived from an EMBL/GenBank/DDBJ whole genome shotgun (WGS) entry which is preliminary data.</text>
</comment>
<dbReference type="PROSITE" id="PS50835">
    <property type="entry name" value="IG_LIKE"/>
    <property type="match status" value="2"/>
</dbReference>
<evidence type="ECO:0000313" key="4">
    <source>
        <dbReference type="EMBL" id="CAF3506149.1"/>
    </source>
</evidence>
<dbReference type="AlphaFoldDB" id="A0A8S2GEY4"/>
<organism evidence="4 5">
    <name type="scientific">Didymodactylos carnosus</name>
    <dbReference type="NCBI Taxonomy" id="1234261"/>
    <lineage>
        <taxon>Eukaryota</taxon>
        <taxon>Metazoa</taxon>
        <taxon>Spiralia</taxon>
        <taxon>Gnathifera</taxon>
        <taxon>Rotifera</taxon>
        <taxon>Eurotatoria</taxon>
        <taxon>Bdelloidea</taxon>
        <taxon>Philodinida</taxon>
        <taxon>Philodinidae</taxon>
        <taxon>Didymodactylos</taxon>
    </lineage>
</organism>
<feature type="compositionally biased region" description="Polar residues" evidence="1">
    <location>
        <begin position="289"/>
        <end position="301"/>
    </location>
</feature>
<dbReference type="InterPro" id="IPR036179">
    <property type="entry name" value="Ig-like_dom_sf"/>
</dbReference>
<dbReference type="CDD" id="cd00096">
    <property type="entry name" value="Ig"/>
    <property type="match status" value="1"/>
</dbReference>
<dbReference type="PANTHER" id="PTHR23279:SF36">
    <property type="entry name" value="DEFECTIVE PROBOSCIS EXTENSION RESPONSE 9, ISOFORM A"/>
    <property type="match status" value="1"/>
</dbReference>
<reference evidence="4" key="1">
    <citation type="submission" date="2021-02" db="EMBL/GenBank/DDBJ databases">
        <authorList>
            <person name="Nowell W R."/>
        </authorList>
    </citation>
    <scope>NUCLEOTIDE SEQUENCE</scope>
</reference>
<dbReference type="InterPro" id="IPR036875">
    <property type="entry name" value="Znf_CCHC_sf"/>
</dbReference>
<evidence type="ECO:0000313" key="3">
    <source>
        <dbReference type="EMBL" id="CAF0730873.1"/>
    </source>
</evidence>
<accession>A0A8S2GEY4</accession>
<dbReference type="Pfam" id="PF13895">
    <property type="entry name" value="Ig_2"/>
    <property type="match status" value="1"/>
</dbReference>
<dbReference type="GO" id="GO:0003676">
    <property type="term" value="F:nucleic acid binding"/>
    <property type="evidence" value="ECO:0007669"/>
    <property type="project" value="InterPro"/>
</dbReference>
<evidence type="ECO:0000259" key="2">
    <source>
        <dbReference type="PROSITE" id="PS50835"/>
    </source>
</evidence>
<gene>
    <name evidence="3" type="ORF">OVA965_LOCUS790</name>
    <name evidence="4" type="ORF">TMI583_LOCUS790</name>
</gene>
<dbReference type="PANTHER" id="PTHR23279">
    <property type="entry name" value="DEFECTIVE PROBOSCIS EXTENSION RESPONSE DPR -RELATED"/>
    <property type="match status" value="1"/>
</dbReference>
<protein>
    <recommendedName>
        <fullName evidence="2">Ig-like domain-containing protein</fullName>
    </recommendedName>
</protein>
<feature type="domain" description="Ig-like" evidence="2">
    <location>
        <begin position="22"/>
        <end position="121"/>
    </location>
</feature>
<evidence type="ECO:0000256" key="1">
    <source>
        <dbReference type="SAM" id="MobiDB-lite"/>
    </source>
</evidence>
<dbReference type="GO" id="GO:0008270">
    <property type="term" value="F:zinc ion binding"/>
    <property type="evidence" value="ECO:0007669"/>
    <property type="project" value="InterPro"/>
</dbReference>
<dbReference type="Proteomes" id="UP000682733">
    <property type="component" value="Unassembled WGS sequence"/>
</dbReference>
<dbReference type="Gene3D" id="4.10.60.10">
    <property type="entry name" value="Zinc finger, CCHC-type"/>
    <property type="match status" value="1"/>
</dbReference>
<dbReference type="Gene3D" id="2.60.40.10">
    <property type="entry name" value="Immunoglobulins"/>
    <property type="match status" value="2"/>
</dbReference>
<dbReference type="InterPro" id="IPR003599">
    <property type="entry name" value="Ig_sub"/>
</dbReference>
<dbReference type="InterPro" id="IPR001878">
    <property type="entry name" value="Znf_CCHC"/>
</dbReference>
<dbReference type="EMBL" id="CAJOBA010000122">
    <property type="protein sequence ID" value="CAF3506149.1"/>
    <property type="molecule type" value="Genomic_DNA"/>
</dbReference>
<evidence type="ECO:0000313" key="5">
    <source>
        <dbReference type="Proteomes" id="UP000682733"/>
    </source>
</evidence>
<dbReference type="InterPro" id="IPR013783">
    <property type="entry name" value="Ig-like_fold"/>
</dbReference>
<feature type="domain" description="Ig-like" evidence="2">
    <location>
        <begin position="126"/>
        <end position="222"/>
    </location>
</feature>
<sequence>MITMLSCLSNMFQLTNFHYEYPNAKFLLATCGSSIVLKCPIGVDNTSVTTWFRLFDNAYPQPLFLGDRQLTDDERFMLRVQSGTSDNIVYRNLEISQLYKGDEGYYICKVAKHIHASFNVTVRTSSCIDIVPSSTYVTIGETFRLTCRVWGVEFIRSIFPVNSFNVQWYRNEHPLNMSTRTTMYSDHDSKTYDILVINNAHRSDTGIYKCRYGGWNTTAHVTVTYNPVKSRRLISQPANSSACITANYLTEILGTTSREMEDNPPDGGTIHRKRKNSTQRDDERRSKSRATNNPQRQQHPQLTKPPAQLAPLILQGVKITRFQLSKLITKTMPDVKLINIQSNKNNTFTIFASDVNSYNRILRDLAKQKFDNENDVKVYIPRSIQKVLDTDKQAFLKRVDVEITTPEIENALTAAGFKYEKLERLQNFKKDGPGTTVKLTFADSFNRDTIVRTGLHLQHLTIIAEPAKYLTKPIQCYKCLGFGHISKYCRATQQVCTRCTEAHNSKDCDKDANQIKYKNCEVGGPRHQNSSATSPVDIVEAVFKTVIAILQPTLAKILEKLELTTTTASPASTTGTAIHQNHMDLVNFATEEDPD</sequence>